<evidence type="ECO:0008006" key="3">
    <source>
        <dbReference type="Google" id="ProtNLM"/>
    </source>
</evidence>
<evidence type="ECO:0000313" key="2">
    <source>
        <dbReference type="Proteomes" id="UP001500151"/>
    </source>
</evidence>
<reference evidence="1 2" key="1">
    <citation type="journal article" date="2019" name="Int. J. Syst. Evol. Microbiol.">
        <title>The Global Catalogue of Microorganisms (GCM) 10K type strain sequencing project: providing services to taxonomists for standard genome sequencing and annotation.</title>
        <authorList>
            <consortium name="The Broad Institute Genomics Platform"/>
            <consortium name="The Broad Institute Genome Sequencing Center for Infectious Disease"/>
            <person name="Wu L."/>
            <person name="Ma J."/>
        </authorList>
    </citation>
    <scope>NUCLEOTIDE SEQUENCE [LARGE SCALE GENOMIC DNA]</scope>
    <source>
        <strain evidence="1 2">JCM 4524</strain>
    </source>
</reference>
<dbReference type="EMBL" id="BAAASJ010000020">
    <property type="protein sequence ID" value="GAA2628143.1"/>
    <property type="molecule type" value="Genomic_DNA"/>
</dbReference>
<evidence type="ECO:0000313" key="1">
    <source>
        <dbReference type="EMBL" id="GAA2628143.1"/>
    </source>
</evidence>
<organism evidence="1 2">
    <name type="scientific">Streptomyces vastus</name>
    <dbReference type="NCBI Taxonomy" id="285451"/>
    <lineage>
        <taxon>Bacteria</taxon>
        <taxon>Bacillati</taxon>
        <taxon>Actinomycetota</taxon>
        <taxon>Actinomycetes</taxon>
        <taxon>Kitasatosporales</taxon>
        <taxon>Streptomycetaceae</taxon>
        <taxon>Streptomyces</taxon>
    </lineage>
</organism>
<accession>A0ABN3QJJ3</accession>
<dbReference type="InterPro" id="IPR011749">
    <property type="entry name" value="CHP02243"/>
</dbReference>
<dbReference type="RefSeq" id="WP_344388773.1">
    <property type="nucleotide sequence ID" value="NZ_BAAASJ010000020.1"/>
</dbReference>
<name>A0ABN3QJJ3_9ACTN</name>
<dbReference type="NCBIfam" id="TIGR02243">
    <property type="entry name" value="putative baseplate assembly protein"/>
    <property type="match status" value="1"/>
</dbReference>
<gene>
    <name evidence="1" type="ORF">GCM10010307_17770</name>
</gene>
<protein>
    <recommendedName>
        <fullName evidence="3">Baseplate assembly protein</fullName>
    </recommendedName>
</protein>
<dbReference type="Proteomes" id="UP001500151">
    <property type="component" value="Unassembled WGS sequence"/>
</dbReference>
<comment type="caution">
    <text evidence="1">The sequence shown here is derived from an EMBL/GenBank/DDBJ whole genome shotgun (WGS) entry which is preliminary data.</text>
</comment>
<sequence length="1184" mass="127192">MTGQPSPIDPRDREALVAQTTALATRYSGWQPPADGRPDGGQALIGVFSRFAELVVQRLNQVPERDYLAFLNLIGTQPSPPLPARVPLTFQLAEGSRTDALVPAGTQVAADPRDGEDDEVVFETGTDLVVTRSRLRAVVVDDAPHDTYADRSAEATGARNEPFAAYTGDRPVPHQLFVACDPVLAAEGTKDVTLILTTPDGTLLDGWPISWAYWNGTQWQPAEADTAPQDGTWTVTLTGLPQLPPYEVNGTSAGWLRAQLDMPLPHGTSGLPPDAVATGRRAAQDDAAGVFPFGDTDQGQWFYLSVDETVAARGATVRLAVTLARPGAADDPATPVRLVWSYKDGDEWQRLGESSTEAETADAGDTGLRDGTLAMTRDGVISFRAPADWPAELFQGRSGHWLRAEIVQDGTAYARLPRLASLTVGDPPTVTGIEVRTETVPERVAPPGAFTNGTPLDVTRDFHPFGEQPRFNDTFYLACPQSLVRPGSDLTLDVTLTNGPDGPVPPVNTDGDPRIVWEAWDGTGWRPVTVTVAAPDADDPDYAFTADATLLLTPPDGFARTEVGGVEEYWLRIRLIGGDYGVAAHYTRNGDGSYELVDATFAPPVITTLSWSSPGPTAPVPAPVCVTHNDFRLVTHHLDPGTPWSVTPFTPHPERDSALYLGFDQPFDTRPVTLYLQVEPPEPEEVAADRLAGTDLTDRAGLVWEYGGPDGWQPLAAVDETATLSGRGMVRFVGPADLTAREHFGQSRCWLRLRLRHGGFPVTPRLRRILPNTTWATQAVTATDEILGSGTTEAGQRLSTAQSPVLAGQRLVVREPERPPAAEEAELTEAEGADAVTVTEDPEEVWVRWHEVSDFHRSGPLDRHYTVDRQSGEIRFGDGRAGRVVPRGQSNIRVTYRTGGGEEGNRAAGTVVTLKSAVPSIDSVTHHEPASGGSAWEPLDRVRARGPRSLRHRDRAVTAEDFEDLAYESSAEVARVKAVPPSRYDPFDLWLDPAAPQPGSAHTEAEAEAGGVGIVVVPDSGAPRPAPGLGLLRRVEEYLRARCGPTTALRVAGPEWIEVTVAATVVPSSPDVAGLVGGRVEETLERFLHPLTGGPDGTGWAFGRKPHRSDLYAAIEAVDGVGHVPALTVTQVAHSDKLGDRLEAVLGRSLAQLAAQPAAPELTRWLERALVCSGRHQITVTLGA</sequence>
<keyword evidence="2" id="KW-1185">Reference proteome</keyword>
<proteinExistence type="predicted"/>